<protein>
    <recommendedName>
        <fullName evidence="4">SH3 domain-containing protein</fullName>
    </recommendedName>
</protein>
<dbReference type="Proteomes" id="UP000614996">
    <property type="component" value="Unassembled WGS sequence"/>
</dbReference>
<gene>
    <name evidence="2" type="ORF">NUM_34480</name>
</gene>
<keyword evidence="3" id="KW-1185">Reference proteome</keyword>
<feature type="signal peptide" evidence="1">
    <location>
        <begin position="1"/>
        <end position="24"/>
    </location>
</feature>
<keyword evidence="1" id="KW-0732">Signal</keyword>
<evidence type="ECO:0000256" key="1">
    <source>
        <dbReference type="SAM" id="SignalP"/>
    </source>
</evidence>
<dbReference type="AlphaFoldDB" id="A0A8J4ENY7"/>
<sequence>MRIRRIAAASVAAGALITGMFALSAPAAAGTRVTDLTPTSVTAAQPASVPGEFLGDGVRIHATSDLNSATVGLGYRSHSVTVLCYTYPASYLTDNTTHVTGWVSSTYVTSNNAPIC</sequence>
<reference evidence="3" key="1">
    <citation type="journal article" date="2021" name="Int. J. Syst. Evol. Microbiol.">
        <title>Actinocatenispora comari sp. nov., an endophytic actinomycete isolated from aerial parts of Comarum salesowianum.</title>
        <authorList>
            <person name="Oyunbileg N."/>
            <person name="Iizaka Y."/>
            <person name="Hamada M."/>
            <person name="Davaapurev B.O."/>
            <person name="Fukumoto A."/>
            <person name="Tsetseg B."/>
            <person name="Kato F."/>
            <person name="Tamura T."/>
            <person name="Batkhuu J."/>
            <person name="Anzai Y."/>
        </authorList>
    </citation>
    <scope>NUCLEOTIDE SEQUENCE [LARGE SCALE GENOMIC DNA]</scope>
    <source>
        <strain evidence="3">NUM-2625</strain>
    </source>
</reference>
<organism evidence="2 3">
    <name type="scientific">Actinocatenispora comari</name>
    <dbReference type="NCBI Taxonomy" id="2807577"/>
    <lineage>
        <taxon>Bacteria</taxon>
        <taxon>Bacillati</taxon>
        <taxon>Actinomycetota</taxon>
        <taxon>Actinomycetes</taxon>
        <taxon>Micromonosporales</taxon>
        <taxon>Micromonosporaceae</taxon>
        <taxon>Actinocatenispora</taxon>
    </lineage>
</organism>
<proteinExistence type="predicted"/>
<name>A0A8J4ENY7_9ACTN</name>
<evidence type="ECO:0000313" key="3">
    <source>
        <dbReference type="Proteomes" id="UP000614996"/>
    </source>
</evidence>
<feature type="chain" id="PRO_5038579833" description="SH3 domain-containing protein" evidence="1">
    <location>
        <begin position="25"/>
        <end position="116"/>
    </location>
</feature>
<dbReference type="EMBL" id="BOPO01000055">
    <property type="protein sequence ID" value="GIL28194.1"/>
    <property type="molecule type" value="Genomic_DNA"/>
</dbReference>
<accession>A0A8J4ENY7</accession>
<evidence type="ECO:0008006" key="4">
    <source>
        <dbReference type="Google" id="ProtNLM"/>
    </source>
</evidence>
<dbReference type="RefSeq" id="WP_207125902.1">
    <property type="nucleotide sequence ID" value="NZ_BOPO01000055.1"/>
</dbReference>
<evidence type="ECO:0000313" key="2">
    <source>
        <dbReference type="EMBL" id="GIL28194.1"/>
    </source>
</evidence>
<comment type="caution">
    <text evidence="2">The sequence shown here is derived from an EMBL/GenBank/DDBJ whole genome shotgun (WGS) entry which is preliminary data.</text>
</comment>